<protein>
    <submittedName>
        <fullName evidence="1">Uncharacterized protein</fullName>
    </submittedName>
</protein>
<dbReference type="SUPFAM" id="SSF53474">
    <property type="entry name" value="alpha/beta-Hydrolases"/>
    <property type="match status" value="1"/>
</dbReference>
<evidence type="ECO:0000313" key="2">
    <source>
        <dbReference type="Proteomes" id="UP000824094"/>
    </source>
</evidence>
<name>A0A9D1SHT1_9FIRM</name>
<dbReference type="AlphaFoldDB" id="A0A9D1SHT1"/>
<gene>
    <name evidence="1" type="ORF">IAB05_01985</name>
</gene>
<reference evidence="1" key="2">
    <citation type="journal article" date="2021" name="PeerJ">
        <title>Extensive microbial diversity within the chicken gut microbiome revealed by metagenomics and culture.</title>
        <authorList>
            <person name="Gilroy R."/>
            <person name="Ravi A."/>
            <person name="Getino M."/>
            <person name="Pursley I."/>
            <person name="Horton D.L."/>
            <person name="Alikhan N.F."/>
            <person name="Baker D."/>
            <person name="Gharbi K."/>
            <person name="Hall N."/>
            <person name="Watson M."/>
            <person name="Adriaenssens E.M."/>
            <person name="Foster-Nyarko E."/>
            <person name="Jarju S."/>
            <person name="Secka A."/>
            <person name="Antonio M."/>
            <person name="Oren A."/>
            <person name="Chaudhuri R.R."/>
            <person name="La Ragione R."/>
            <person name="Hildebrand F."/>
            <person name="Pallen M.J."/>
        </authorList>
    </citation>
    <scope>NUCLEOTIDE SEQUENCE</scope>
    <source>
        <strain evidence="1">18911</strain>
    </source>
</reference>
<sequence>MSESESGYKLMMPQAIWEGFDDTAPLEIDSRDTDYGKRMVFTALRAADGAVRVQTDVYLQPDYDSAPNILIVPEYHRLPEARLIRALFETGANIIVPDYSKVSENSETVFPDSYAYGEWAKAGDHIKKCMPSALETSQYLYSVIIKRTMRLIKTHISDGKIILTGLGDAVEVAMQVEGSGGGADALACLNGSGYREYIRHNRYGGEDLEIDEERMCWLTGIASVAYAKYIRCPTFIAVGSNAHLSDIDRLQNLKSLLAAESVHIVISPRAGDFLLPEAFRSLIIWINAVIKGTINELPDVPELDIRINEDGIPYFDVDCDPASIIRRVNVYYATKEYSHELRDWKDKRGISVSYNEYIAQAEEYSESDPLFAFGEVEYESGLTLTSLVGYMELSGQPVKAPPKKDTVQTSTGVIFDPMGENNFVEDFSGTVMMKSGMHMAEIPGGLVGLTSDYGRLKTFHFCPSGAAAERLLQIELYSDRETEVEVGLMSVAGGLKRYSAVRKVPAGRDMFVSVRLRLNDFKETETLNSLQSWDGVKTLTIYGNNLIIGNILFI</sequence>
<dbReference type="Proteomes" id="UP000824094">
    <property type="component" value="Unassembled WGS sequence"/>
</dbReference>
<proteinExistence type="predicted"/>
<reference evidence="1" key="1">
    <citation type="submission" date="2020-10" db="EMBL/GenBank/DDBJ databases">
        <authorList>
            <person name="Gilroy R."/>
        </authorList>
    </citation>
    <scope>NUCLEOTIDE SEQUENCE</scope>
    <source>
        <strain evidence="1">18911</strain>
    </source>
</reference>
<dbReference type="EMBL" id="DVNF01000065">
    <property type="protein sequence ID" value="HIU60143.1"/>
    <property type="molecule type" value="Genomic_DNA"/>
</dbReference>
<dbReference type="InterPro" id="IPR029058">
    <property type="entry name" value="AB_hydrolase_fold"/>
</dbReference>
<organism evidence="1 2">
    <name type="scientific">Candidatus Stercoripulliclostridium merdigallinarum</name>
    <dbReference type="NCBI Taxonomy" id="2840951"/>
    <lineage>
        <taxon>Bacteria</taxon>
        <taxon>Bacillati</taxon>
        <taxon>Bacillota</taxon>
        <taxon>Clostridia</taxon>
        <taxon>Eubacteriales</taxon>
        <taxon>Candidatus Stercoripulliclostridium</taxon>
    </lineage>
</organism>
<dbReference type="Gene3D" id="3.40.50.1820">
    <property type="entry name" value="alpha/beta hydrolase"/>
    <property type="match status" value="1"/>
</dbReference>
<evidence type="ECO:0000313" key="1">
    <source>
        <dbReference type="EMBL" id="HIU60143.1"/>
    </source>
</evidence>
<accession>A0A9D1SHT1</accession>
<comment type="caution">
    <text evidence="1">The sequence shown here is derived from an EMBL/GenBank/DDBJ whole genome shotgun (WGS) entry which is preliminary data.</text>
</comment>